<sequence length="418" mass="42788">MASNAHGEPGSAQHIVRLVSSGAAASRADLVRELGLAPSTVSLRVQELVTAGVLTESGEGASRGGRRPRLLRVRAQGGIALAADLGSHHARLGAVDLDGTVRDTADLPHDITAGPESAVDWLCERVTELAAREKEAGRTVRALGVAFPGPVRPGEGRVLSPSRMPGWHRYPLREVLADRIGLPVSVENDATMMAVGEHAVARPDLDHMVVVKAGRGIGSGVIASGRPHDGANGAAGDISHVRVEEAGDRPCSCGNIGCLETVASGAALIRELARQGVEVATTGELLRLVADGDPLATTLVRTAGRHIGAVLSVVVNFFNPQAVALGGVLATAEPLVAAVRGVLYERCLPVCTADLEITTTVTGPDAGLLGAGLTALRRHLRTGPADTAAGAPATDQEPSGTSTQEPPAPADEEESAPA</sequence>
<dbReference type="OrthoDB" id="3189808at2"/>
<name>A0A1Z1WR53_9ACTN</name>
<reference evidence="3 4" key="1">
    <citation type="submission" date="2017-05" db="EMBL/GenBank/DDBJ databases">
        <title>Streptomyces alboflavus Genome sequencing and assembly.</title>
        <authorList>
            <person name="Wang Y."/>
            <person name="Du B."/>
            <person name="Ding Y."/>
            <person name="Liu H."/>
            <person name="Hou Q."/>
            <person name="Liu K."/>
            <person name="Wang C."/>
            <person name="Yao L."/>
        </authorList>
    </citation>
    <scope>NUCLEOTIDE SEQUENCE [LARGE SCALE GENOMIC DNA]</scope>
    <source>
        <strain evidence="3 4">MDJK44</strain>
    </source>
</reference>
<dbReference type="Proteomes" id="UP000195880">
    <property type="component" value="Chromosome"/>
</dbReference>
<protein>
    <submittedName>
        <fullName evidence="3">Transcriptional regulator</fullName>
    </submittedName>
</protein>
<dbReference type="RefSeq" id="WP_087887054.1">
    <property type="nucleotide sequence ID" value="NZ_CP021748.1"/>
</dbReference>
<gene>
    <name evidence="3" type="ORF">SMD44_08393</name>
</gene>
<evidence type="ECO:0000256" key="2">
    <source>
        <dbReference type="SAM" id="MobiDB-lite"/>
    </source>
</evidence>
<dbReference type="InterPro" id="IPR043129">
    <property type="entry name" value="ATPase_NBD"/>
</dbReference>
<dbReference type="STRING" id="67267.GCA_000716675_00401"/>
<evidence type="ECO:0000313" key="3">
    <source>
        <dbReference type="EMBL" id="ARX88906.1"/>
    </source>
</evidence>
<dbReference type="InterPro" id="IPR036390">
    <property type="entry name" value="WH_DNA-bd_sf"/>
</dbReference>
<dbReference type="SUPFAM" id="SSF53067">
    <property type="entry name" value="Actin-like ATPase domain"/>
    <property type="match status" value="1"/>
</dbReference>
<dbReference type="InterPro" id="IPR036388">
    <property type="entry name" value="WH-like_DNA-bd_sf"/>
</dbReference>
<feature type="compositionally biased region" description="Low complexity" evidence="2">
    <location>
        <begin position="382"/>
        <end position="395"/>
    </location>
</feature>
<dbReference type="PANTHER" id="PTHR18964">
    <property type="entry name" value="ROK (REPRESSOR, ORF, KINASE) FAMILY"/>
    <property type="match status" value="1"/>
</dbReference>
<dbReference type="InterPro" id="IPR000600">
    <property type="entry name" value="ROK"/>
</dbReference>
<comment type="similarity">
    <text evidence="1">Belongs to the ROK (NagC/XylR) family.</text>
</comment>
<feature type="region of interest" description="Disordered" evidence="2">
    <location>
        <begin position="382"/>
        <end position="418"/>
    </location>
</feature>
<dbReference type="Gene3D" id="1.10.10.10">
    <property type="entry name" value="Winged helix-like DNA-binding domain superfamily/Winged helix DNA-binding domain"/>
    <property type="match status" value="1"/>
</dbReference>
<dbReference type="EMBL" id="CP021748">
    <property type="protein sequence ID" value="ARX88906.1"/>
    <property type="molecule type" value="Genomic_DNA"/>
</dbReference>
<dbReference type="SUPFAM" id="SSF46785">
    <property type="entry name" value="Winged helix' DNA-binding domain"/>
    <property type="match status" value="1"/>
</dbReference>
<evidence type="ECO:0000313" key="4">
    <source>
        <dbReference type="Proteomes" id="UP000195880"/>
    </source>
</evidence>
<dbReference type="KEGG" id="salf:SMD44_08393"/>
<accession>A0A1Z1WR53</accession>
<dbReference type="Gene3D" id="3.30.420.40">
    <property type="match status" value="2"/>
</dbReference>
<organism evidence="3 4">
    <name type="scientific">Streptomyces alboflavus</name>
    <dbReference type="NCBI Taxonomy" id="67267"/>
    <lineage>
        <taxon>Bacteria</taxon>
        <taxon>Bacillati</taxon>
        <taxon>Actinomycetota</taxon>
        <taxon>Actinomycetes</taxon>
        <taxon>Kitasatosporales</taxon>
        <taxon>Streptomycetaceae</taxon>
        <taxon>Streptomyces</taxon>
    </lineage>
</organism>
<dbReference type="PANTHER" id="PTHR18964:SF173">
    <property type="entry name" value="GLUCOKINASE"/>
    <property type="match status" value="1"/>
</dbReference>
<proteinExistence type="inferred from homology"/>
<dbReference type="eggNOG" id="COG1940">
    <property type="taxonomic scope" value="Bacteria"/>
</dbReference>
<keyword evidence="4" id="KW-1185">Reference proteome</keyword>
<dbReference type="Pfam" id="PF00480">
    <property type="entry name" value="ROK"/>
    <property type="match status" value="1"/>
</dbReference>
<evidence type="ECO:0000256" key="1">
    <source>
        <dbReference type="ARBA" id="ARBA00006479"/>
    </source>
</evidence>
<dbReference type="AlphaFoldDB" id="A0A1Z1WR53"/>